<gene>
    <name evidence="1" type="ORF">K3G42_021079</name>
</gene>
<dbReference type="EMBL" id="CM037618">
    <property type="protein sequence ID" value="KAH7999961.1"/>
    <property type="molecule type" value="Genomic_DNA"/>
</dbReference>
<comment type="caution">
    <text evidence="1">The sequence shown here is derived from an EMBL/GenBank/DDBJ whole genome shotgun (WGS) entry which is preliminary data.</text>
</comment>
<name>A0ACB8F3X5_9SAUR</name>
<reference evidence="1" key="1">
    <citation type="submission" date="2021-08" db="EMBL/GenBank/DDBJ databases">
        <title>The first chromosome-level gecko genome reveals the dynamic sex chromosomes of Neotropical dwarf geckos (Sphaerodactylidae: Sphaerodactylus).</title>
        <authorList>
            <person name="Pinto B.J."/>
            <person name="Keating S.E."/>
            <person name="Gamble T."/>
        </authorList>
    </citation>
    <scope>NUCLEOTIDE SEQUENCE</scope>
    <source>
        <strain evidence="1">TG3544</strain>
    </source>
</reference>
<dbReference type="Proteomes" id="UP000827872">
    <property type="component" value="Linkage Group LG05"/>
</dbReference>
<organism evidence="1 2">
    <name type="scientific">Sphaerodactylus townsendi</name>
    <dbReference type="NCBI Taxonomy" id="933632"/>
    <lineage>
        <taxon>Eukaryota</taxon>
        <taxon>Metazoa</taxon>
        <taxon>Chordata</taxon>
        <taxon>Craniata</taxon>
        <taxon>Vertebrata</taxon>
        <taxon>Euteleostomi</taxon>
        <taxon>Lepidosauria</taxon>
        <taxon>Squamata</taxon>
        <taxon>Bifurcata</taxon>
        <taxon>Gekkota</taxon>
        <taxon>Sphaerodactylidae</taxon>
        <taxon>Sphaerodactylus</taxon>
    </lineage>
</organism>
<protein>
    <submittedName>
        <fullName evidence="1">Uncharacterized protein</fullName>
    </submittedName>
</protein>
<sequence>MDPREVVEQAVVAGTWLWDETQVASDTYVTDGGQLLGQLVEWLQLPPAELAITSHSWSMVWRFHSETDWQFI</sequence>
<evidence type="ECO:0000313" key="2">
    <source>
        <dbReference type="Proteomes" id="UP000827872"/>
    </source>
</evidence>
<proteinExistence type="predicted"/>
<evidence type="ECO:0000313" key="1">
    <source>
        <dbReference type="EMBL" id="KAH7999961.1"/>
    </source>
</evidence>
<keyword evidence="2" id="KW-1185">Reference proteome</keyword>
<accession>A0ACB8F3X5</accession>